<dbReference type="Pfam" id="PF07715">
    <property type="entry name" value="Plug"/>
    <property type="match status" value="1"/>
</dbReference>
<evidence type="ECO:0000256" key="3">
    <source>
        <dbReference type="ARBA" id="ARBA00022452"/>
    </source>
</evidence>
<reference evidence="13" key="2">
    <citation type="submission" date="2020-09" db="EMBL/GenBank/DDBJ databases">
        <authorList>
            <person name="Sun Q."/>
            <person name="Zhou Y."/>
        </authorList>
    </citation>
    <scope>NUCLEOTIDE SEQUENCE</scope>
    <source>
        <strain evidence="13">CGMCC 1.15448</strain>
    </source>
</reference>
<comment type="similarity">
    <text evidence="8 9">Belongs to the TonB-dependent receptor family.</text>
</comment>
<keyword evidence="14" id="KW-1185">Reference proteome</keyword>
<evidence type="ECO:0000256" key="6">
    <source>
        <dbReference type="ARBA" id="ARBA00023136"/>
    </source>
</evidence>
<accession>A0A8J2XT63</accession>
<comment type="caution">
    <text evidence="13">The sequence shown here is derived from an EMBL/GenBank/DDBJ whole genome shotgun (WGS) entry which is preliminary data.</text>
</comment>
<dbReference type="InterPro" id="IPR000531">
    <property type="entry name" value="Beta-barrel_TonB"/>
</dbReference>
<feature type="domain" description="TonB-dependent receptor-like beta-barrel" evidence="11">
    <location>
        <begin position="458"/>
        <end position="852"/>
    </location>
</feature>
<dbReference type="AlphaFoldDB" id="A0A8J2XT63"/>
<dbReference type="Gene3D" id="2.40.170.20">
    <property type="entry name" value="TonB-dependent receptor, beta-barrel domain"/>
    <property type="match status" value="1"/>
</dbReference>
<evidence type="ECO:0000259" key="12">
    <source>
        <dbReference type="Pfam" id="PF07715"/>
    </source>
</evidence>
<dbReference type="InterPro" id="IPR023996">
    <property type="entry name" value="TonB-dep_OMP_SusC/RagA"/>
</dbReference>
<evidence type="ECO:0000256" key="8">
    <source>
        <dbReference type="PROSITE-ProRule" id="PRU01360"/>
    </source>
</evidence>
<keyword evidence="3 8" id="KW-1134">Transmembrane beta strand</keyword>
<keyword evidence="6 8" id="KW-0472">Membrane</keyword>
<dbReference type="InterPro" id="IPR036942">
    <property type="entry name" value="Beta-barrel_TonB_sf"/>
</dbReference>
<dbReference type="Proteomes" id="UP000607559">
    <property type="component" value="Unassembled WGS sequence"/>
</dbReference>
<gene>
    <name evidence="13" type="ORF">GCM10011511_43310</name>
</gene>
<sequence length="992" mass="106667">MTIQRLLAKSVSLLLLCVLFTQSAFSQTKTITGKISDDKGAPIQGATVTAKGTKLGASTGADGTFSLSVPSTVTTLVISSVGFSTQEVSIASQTSINISLAAAQNNLNEVVVVGYNTVKRKDLTGSVTTVSAKEFNTGVITSPDQLLQNKVAGLEIINNSGQPGSATTVKIRGNTSIRGLSNPIYVIDGVILDGRNARPSVNLNIGGFGTTPDANPLLFINPYDIQDVTILKDASSTAIYGSRGANGVIVITTKKASAGPAKLEAGVSEGWNIGYMQKFDILNTSEFRSALTKYSINNQDKGSNVDPLHDITQHSTIQNYYLAMSSGNDVGKFRASALASKTPGFVKTNNLNKYIGNLGGSYKFLDKRVTLDFDVIAGRTEENIVNISNTAGSQGNLISAALQWNPTAPYYAANGMFNVLGNGVGNPMSLIAAYNDIAYVNTVLANMSVTVNIIKGLDYKFLYSINQSDGTRNTNIDGFLRGFNPIDGNGLGIHSEANLTSQIMTHTLNYHVNLTPDLTLNALAGFEYWKSNFGNSSYSGQGFNFNLNELQLTDAQYTDILGNAKTVGQPSVFRDITTEVQSLFARAELNYKDKYYLTGTIRDDGSSKFGSNNKHGYFPSFGAKWNIANEDFMKNGTAFSQLGLRATWGITGSQDFPAGSAINQFEVLGYNSVAQVNAGNPNLKWEQTTQFDFGLDFGLMNNRIYGSIDYYNKNTTNILFQNVAIQPGPAATYWINLPGHLKNNGGELTIGAAIVKTNDLDWNLTYNMAYNSNKITDFPTGLSIYTGQINGQGVSGTLGQIITNNQPVDEFYLKQFTGFDQKGNQTYANNPSFQGDPNPKWLFGGSTTVRYKKATLTLSGGGSGGFLILNNTAISVTNLAGIANGRNVDKLAYNSAEQPGSPVAANSRFLEKGNFFKLRSANLSYAIGNIGQYIKNASVFVAGSNLFVITKFSGFDPEVNIDKQNNGYPSQSIEYIPYPTPRSIVVGLNFTL</sequence>
<dbReference type="NCBIfam" id="TIGR04057">
    <property type="entry name" value="SusC_RagA_signa"/>
    <property type="match status" value="1"/>
</dbReference>
<evidence type="ECO:0000256" key="2">
    <source>
        <dbReference type="ARBA" id="ARBA00022448"/>
    </source>
</evidence>
<dbReference type="PROSITE" id="PS52016">
    <property type="entry name" value="TONB_DEPENDENT_REC_3"/>
    <property type="match status" value="1"/>
</dbReference>
<feature type="signal peptide" evidence="10">
    <location>
        <begin position="1"/>
        <end position="26"/>
    </location>
</feature>
<dbReference type="Gene3D" id="2.170.130.10">
    <property type="entry name" value="TonB-dependent receptor, plug domain"/>
    <property type="match status" value="1"/>
</dbReference>
<protein>
    <submittedName>
        <fullName evidence="13">SusC/RagA family TonB-linked outer membrane protein</fullName>
    </submittedName>
</protein>
<dbReference type="SUPFAM" id="SSF49464">
    <property type="entry name" value="Carboxypeptidase regulatory domain-like"/>
    <property type="match status" value="1"/>
</dbReference>
<evidence type="ECO:0000256" key="1">
    <source>
        <dbReference type="ARBA" id="ARBA00004571"/>
    </source>
</evidence>
<feature type="chain" id="PRO_5035202949" evidence="10">
    <location>
        <begin position="27"/>
        <end position="992"/>
    </location>
</feature>
<dbReference type="InterPro" id="IPR023997">
    <property type="entry name" value="TonB-dep_OMP_SusC/RagA_CS"/>
</dbReference>
<dbReference type="EMBL" id="BMJC01000005">
    <property type="protein sequence ID" value="GGB14892.1"/>
    <property type="molecule type" value="Genomic_DNA"/>
</dbReference>
<proteinExistence type="inferred from homology"/>
<evidence type="ECO:0000313" key="13">
    <source>
        <dbReference type="EMBL" id="GGB14892.1"/>
    </source>
</evidence>
<evidence type="ECO:0000256" key="9">
    <source>
        <dbReference type="RuleBase" id="RU003357"/>
    </source>
</evidence>
<reference evidence="13" key="1">
    <citation type="journal article" date="2014" name="Int. J. Syst. Evol. Microbiol.">
        <title>Complete genome sequence of Corynebacterium casei LMG S-19264T (=DSM 44701T), isolated from a smear-ripened cheese.</title>
        <authorList>
            <consortium name="US DOE Joint Genome Institute (JGI-PGF)"/>
            <person name="Walter F."/>
            <person name="Albersmeier A."/>
            <person name="Kalinowski J."/>
            <person name="Ruckert C."/>
        </authorList>
    </citation>
    <scope>NUCLEOTIDE SEQUENCE</scope>
    <source>
        <strain evidence="13">CGMCC 1.15448</strain>
    </source>
</reference>
<organism evidence="13 14">
    <name type="scientific">Puia dinghuensis</name>
    <dbReference type="NCBI Taxonomy" id="1792502"/>
    <lineage>
        <taxon>Bacteria</taxon>
        <taxon>Pseudomonadati</taxon>
        <taxon>Bacteroidota</taxon>
        <taxon>Chitinophagia</taxon>
        <taxon>Chitinophagales</taxon>
        <taxon>Chitinophagaceae</taxon>
        <taxon>Puia</taxon>
    </lineage>
</organism>
<keyword evidence="10" id="KW-0732">Signal</keyword>
<keyword evidence="2 8" id="KW-0813">Transport</keyword>
<evidence type="ECO:0000256" key="4">
    <source>
        <dbReference type="ARBA" id="ARBA00022692"/>
    </source>
</evidence>
<evidence type="ECO:0000256" key="5">
    <source>
        <dbReference type="ARBA" id="ARBA00023077"/>
    </source>
</evidence>
<name>A0A8J2XT63_9BACT</name>
<evidence type="ECO:0000256" key="10">
    <source>
        <dbReference type="SAM" id="SignalP"/>
    </source>
</evidence>
<keyword evidence="4 8" id="KW-0812">Transmembrane</keyword>
<keyword evidence="5 9" id="KW-0798">TonB box</keyword>
<evidence type="ECO:0000313" key="14">
    <source>
        <dbReference type="Proteomes" id="UP000607559"/>
    </source>
</evidence>
<dbReference type="InterPro" id="IPR008969">
    <property type="entry name" value="CarboxyPept-like_regulatory"/>
</dbReference>
<dbReference type="InterPro" id="IPR012910">
    <property type="entry name" value="Plug_dom"/>
</dbReference>
<dbReference type="SUPFAM" id="SSF56935">
    <property type="entry name" value="Porins"/>
    <property type="match status" value="1"/>
</dbReference>
<dbReference type="NCBIfam" id="TIGR04056">
    <property type="entry name" value="OMP_RagA_SusC"/>
    <property type="match status" value="1"/>
</dbReference>
<dbReference type="RefSeq" id="WP_188935736.1">
    <property type="nucleotide sequence ID" value="NZ_BMJC01000005.1"/>
</dbReference>
<dbReference type="Pfam" id="PF13715">
    <property type="entry name" value="CarbopepD_reg_2"/>
    <property type="match status" value="1"/>
</dbReference>
<keyword evidence="7 8" id="KW-0998">Cell outer membrane</keyword>
<dbReference type="InterPro" id="IPR037066">
    <property type="entry name" value="Plug_dom_sf"/>
</dbReference>
<evidence type="ECO:0000259" key="11">
    <source>
        <dbReference type="Pfam" id="PF00593"/>
    </source>
</evidence>
<feature type="domain" description="TonB-dependent receptor plug" evidence="12">
    <location>
        <begin position="120"/>
        <end position="248"/>
    </location>
</feature>
<comment type="subcellular location">
    <subcellularLocation>
        <location evidence="1 8">Cell outer membrane</location>
        <topology evidence="1 8">Multi-pass membrane protein</topology>
    </subcellularLocation>
</comment>
<dbReference type="Gene3D" id="2.60.40.1120">
    <property type="entry name" value="Carboxypeptidase-like, regulatory domain"/>
    <property type="match status" value="1"/>
</dbReference>
<dbReference type="InterPro" id="IPR039426">
    <property type="entry name" value="TonB-dep_rcpt-like"/>
</dbReference>
<evidence type="ECO:0000256" key="7">
    <source>
        <dbReference type="ARBA" id="ARBA00023237"/>
    </source>
</evidence>
<dbReference type="GO" id="GO:0009279">
    <property type="term" value="C:cell outer membrane"/>
    <property type="evidence" value="ECO:0007669"/>
    <property type="project" value="UniProtKB-SubCell"/>
</dbReference>
<dbReference type="Pfam" id="PF00593">
    <property type="entry name" value="TonB_dep_Rec_b-barrel"/>
    <property type="match status" value="1"/>
</dbReference>